<evidence type="ECO:0000313" key="2">
    <source>
        <dbReference type="Proteomes" id="UP000030655"/>
    </source>
</evidence>
<gene>
    <name evidence="1" type="ORF">H312_01235</name>
</gene>
<sequence>MNIDLIKESAFFALIDTEESTIKLLQNQGLLIKDPVCCNKTMILRKRHDRKNKGYSYRCNNRNWRKELP</sequence>
<protein>
    <submittedName>
        <fullName evidence="1">Uncharacterized protein</fullName>
    </submittedName>
</protein>
<reference evidence="1 2" key="2">
    <citation type="submission" date="2014-03" db="EMBL/GenBank/DDBJ databases">
        <title>The Genome Sequence of Anncaliia algerae insect isolate PRA339.</title>
        <authorList>
            <consortium name="The Broad Institute Genome Sequencing Platform"/>
            <consortium name="The Broad Institute Genome Sequencing Center for Infectious Disease"/>
            <person name="Cuomo C."/>
            <person name="Becnel J."/>
            <person name="Sanscrainte N."/>
            <person name="Walker B."/>
            <person name="Young S.K."/>
            <person name="Zeng Q."/>
            <person name="Gargeya S."/>
            <person name="Fitzgerald M."/>
            <person name="Haas B."/>
            <person name="Abouelleil A."/>
            <person name="Alvarado L."/>
            <person name="Arachchi H.M."/>
            <person name="Berlin A.M."/>
            <person name="Chapman S.B."/>
            <person name="Dewar J."/>
            <person name="Goldberg J."/>
            <person name="Griggs A."/>
            <person name="Gujja S."/>
            <person name="Hansen M."/>
            <person name="Howarth C."/>
            <person name="Imamovic A."/>
            <person name="Larimer J."/>
            <person name="McCowan C."/>
            <person name="Murphy C."/>
            <person name="Neiman D."/>
            <person name="Pearson M."/>
            <person name="Priest M."/>
            <person name="Roberts A."/>
            <person name="Saif S."/>
            <person name="Shea T."/>
            <person name="Sisk P."/>
            <person name="Sykes S."/>
            <person name="Wortman J."/>
            <person name="Nusbaum C."/>
            <person name="Birren B."/>
        </authorList>
    </citation>
    <scope>NUCLEOTIDE SEQUENCE [LARGE SCALE GENOMIC DNA]</scope>
    <source>
        <strain evidence="1 2">PRA339</strain>
    </source>
</reference>
<proteinExistence type="predicted"/>
<dbReference type="EMBL" id="KK365144">
    <property type="protein sequence ID" value="KCZ81354.1"/>
    <property type="molecule type" value="Genomic_DNA"/>
</dbReference>
<dbReference type="VEuPathDB" id="MicrosporidiaDB:H312_01235"/>
<keyword evidence="2" id="KW-1185">Reference proteome</keyword>
<dbReference type="OrthoDB" id="10285536at2759"/>
<name>A0A059F2X0_9MICR</name>
<dbReference type="AlphaFoldDB" id="A0A059F2X0"/>
<organism evidence="1 2">
    <name type="scientific">Anncaliia algerae PRA339</name>
    <dbReference type="NCBI Taxonomy" id="1288291"/>
    <lineage>
        <taxon>Eukaryota</taxon>
        <taxon>Fungi</taxon>
        <taxon>Fungi incertae sedis</taxon>
        <taxon>Microsporidia</taxon>
        <taxon>Tubulinosematoidea</taxon>
        <taxon>Tubulinosematidae</taxon>
        <taxon>Anncaliia</taxon>
    </lineage>
</organism>
<reference evidence="2" key="1">
    <citation type="submission" date="2013-02" db="EMBL/GenBank/DDBJ databases">
        <authorList>
            <consortium name="The Broad Institute Genome Sequencing Platform"/>
            <person name="Cuomo C."/>
            <person name="Becnel J."/>
            <person name="Sanscrainte N."/>
            <person name="Walker B."/>
            <person name="Young S.K."/>
            <person name="Zeng Q."/>
            <person name="Gargeya S."/>
            <person name="Fitzgerald M."/>
            <person name="Haas B."/>
            <person name="Abouelleil A."/>
            <person name="Alvarado L."/>
            <person name="Arachchi H.M."/>
            <person name="Berlin A.M."/>
            <person name="Chapman S.B."/>
            <person name="Dewar J."/>
            <person name="Goldberg J."/>
            <person name="Griggs A."/>
            <person name="Gujja S."/>
            <person name="Hansen M."/>
            <person name="Howarth C."/>
            <person name="Imamovic A."/>
            <person name="Larimer J."/>
            <person name="McCowan C."/>
            <person name="Murphy C."/>
            <person name="Neiman D."/>
            <person name="Pearson M."/>
            <person name="Priest M."/>
            <person name="Roberts A."/>
            <person name="Saif S."/>
            <person name="Shea T."/>
            <person name="Sisk P."/>
            <person name="Sykes S."/>
            <person name="Wortman J."/>
            <person name="Nusbaum C."/>
            <person name="Birren B."/>
        </authorList>
    </citation>
    <scope>NUCLEOTIDE SEQUENCE [LARGE SCALE GENOMIC DNA]</scope>
    <source>
        <strain evidence="2">PRA339</strain>
    </source>
</reference>
<dbReference type="Proteomes" id="UP000030655">
    <property type="component" value="Unassembled WGS sequence"/>
</dbReference>
<dbReference type="HOGENOM" id="CLU_177917_0_0_1"/>
<accession>A0A059F2X0</accession>
<evidence type="ECO:0000313" key="1">
    <source>
        <dbReference type="EMBL" id="KCZ81354.1"/>
    </source>
</evidence>